<dbReference type="RefSeq" id="XP_014151297.1">
    <property type="nucleotide sequence ID" value="XM_014295822.1"/>
</dbReference>
<dbReference type="Pfam" id="PF07766">
    <property type="entry name" value="LETM1_RBD"/>
    <property type="match status" value="1"/>
</dbReference>
<dbReference type="Proteomes" id="UP000054560">
    <property type="component" value="Unassembled WGS sequence"/>
</dbReference>
<sequence>MFAITKYLQLRMAHRSQSVLDTVLPHALRNHECVRHSIRQLCSHVELGYRPSRQRYTGNSMRDCDTLIGGDRMLSQRTRATSGDRPVQYNPIRTYVHASAANSVPANNHKTTDTSTHDSTQAHGGASTTDAGKAKHTHSMASGLNGVHTEHPNEVQSMSWFSQRKDSVLQVLRQVRKLGTESYMVMKLYWYGGAHTRGQYEMIERNSKDLAQLIPFTVMAALPGAFFALPVLLKVFPGFMPSVFQGKSFKAEQVMIMTQARKKSRDQCHALFTALMAEVRAMDAATADTLQHITDGV</sequence>
<dbReference type="EMBL" id="KQ242746">
    <property type="protein sequence ID" value="KNC77395.1"/>
    <property type="molecule type" value="Genomic_DNA"/>
</dbReference>
<feature type="region of interest" description="Disordered" evidence="1">
    <location>
        <begin position="100"/>
        <end position="138"/>
    </location>
</feature>
<gene>
    <name evidence="4" type="ORF">SARC_10140</name>
</gene>
<proteinExistence type="predicted"/>
<feature type="domain" description="Letm1 RBD" evidence="3">
    <location>
        <begin position="197"/>
        <end position="279"/>
    </location>
</feature>
<dbReference type="GO" id="GO:0043022">
    <property type="term" value="F:ribosome binding"/>
    <property type="evidence" value="ECO:0007669"/>
    <property type="project" value="InterPro"/>
</dbReference>
<evidence type="ECO:0000259" key="3">
    <source>
        <dbReference type="Pfam" id="PF07766"/>
    </source>
</evidence>
<feature type="non-terminal residue" evidence="4">
    <location>
        <position position="297"/>
    </location>
</feature>
<dbReference type="InterPro" id="IPR033122">
    <property type="entry name" value="LETM1-like_RBD"/>
</dbReference>
<keyword evidence="5" id="KW-1185">Reference proteome</keyword>
<evidence type="ECO:0000256" key="1">
    <source>
        <dbReference type="SAM" id="MobiDB-lite"/>
    </source>
</evidence>
<dbReference type="STRING" id="667725.A0A0L0FKU2"/>
<reference evidence="4 5" key="1">
    <citation type="submission" date="2011-02" db="EMBL/GenBank/DDBJ databases">
        <title>The Genome Sequence of Sphaeroforma arctica JP610.</title>
        <authorList>
            <consortium name="The Broad Institute Genome Sequencing Platform"/>
            <person name="Russ C."/>
            <person name="Cuomo C."/>
            <person name="Young S.K."/>
            <person name="Zeng Q."/>
            <person name="Gargeya S."/>
            <person name="Alvarado L."/>
            <person name="Berlin A."/>
            <person name="Chapman S.B."/>
            <person name="Chen Z."/>
            <person name="Freedman E."/>
            <person name="Gellesch M."/>
            <person name="Goldberg J."/>
            <person name="Griggs A."/>
            <person name="Gujja S."/>
            <person name="Heilman E."/>
            <person name="Heiman D."/>
            <person name="Howarth C."/>
            <person name="Mehta T."/>
            <person name="Neiman D."/>
            <person name="Pearson M."/>
            <person name="Roberts A."/>
            <person name="Saif S."/>
            <person name="Shea T."/>
            <person name="Shenoy N."/>
            <person name="Sisk P."/>
            <person name="Stolte C."/>
            <person name="Sykes S."/>
            <person name="White J."/>
            <person name="Yandava C."/>
            <person name="Burger G."/>
            <person name="Gray M.W."/>
            <person name="Holland P.W.H."/>
            <person name="King N."/>
            <person name="Lang F.B.F."/>
            <person name="Roger A.J."/>
            <person name="Ruiz-Trillo I."/>
            <person name="Haas B."/>
            <person name="Nusbaum C."/>
            <person name="Birren B."/>
        </authorList>
    </citation>
    <scope>NUCLEOTIDE SEQUENCE [LARGE SCALE GENOMIC DNA]</scope>
    <source>
        <strain evidence="4 5">JP610</strain>
    </source>
</reference>
<protein>
    <recommendedName>
        <fullName evidence="3">Letm1 RBD domain-containing protein</fullName>
    </recommendedName>
</protein>
<keyword evidence="2" id="KW-0812">Transmembrane</keyword>
<dbReference type="GeneID" id="25910644"/>
<accession>A0A0L0FKU2</accession>
<keyword evidence="2" id="KW-0472">Membrane</keyword>
<dbReference type="AlphaFoldDB" id="A0A0L0FKU2"/>
<organism evidence="4 5">
    <name type="scientific">Sphaeroforma arctica JP610</name>
    <dbReference type="NCBI Taxonomy" id="667725"/>
    <lineage>
        <taxon>Eukaryota</taxon>
        <taxon>Ichthyosporea</taxon>
        <taxon>Ichthyophonida</taxon>
        <taxon>Sphaeroforma</taxon>
    </lineage>
</organism>
<feature type="transmembrane region" description="Helical" evidence="2">
    <location>
        <begin position="213"/>
        <end position="233"/>
    </location>
</feature>
<keyword evidence="2" id="KW-1133">Transmembrane helix</keyword>
<evidence type="ECO:0000256" key="2">
    <source>
        <dbReference type="SAM" id="Phobius"/>
    </source>
</evidence>
<evidence type="ECO:0000313" key="4">
    <source>
        <dbReference type="EMBL" id="KNC77395.1"/>
    </source>
</evidence>
<evidence type="ECO:0000313" key="5">
    <source>
        <dbReference type="Proteomes" id="UP000054560"/>
    </source>
</evidence>
<name>A0A0L0FKU2_9EUKA</name>